<keyword evidence="2" id="KW-1185">Reference proteome</keyword>
<evidence type="ECO:0000313" key="2">
    <source>
        <dbReference type="Proteomes" id="UP000824469"/>
    </source>
</evidence>
<dbReference type="EMBL" id="JAHRHJ020000006">
    <property type="protein sequence ID" value="KAH9313039.1"/>
    <property type="molecule type" value="Genomic_DNA"/>
</dbReference>
<feature type="non-terminal residue" evidence="1">
    <location>
        <position position="50"/>
    </location>
</feature>
<proteinExistence type="predicted"/>
<accession>A0AA38L3T7</accession>
<evidence type="ECO:0000313" key="1">
    <source>
        <dbReference type="EMBL" id="KAH9313039.1"/>
    </source>
</evidence>
<protein>
    <submittedName>
        <fullName evidence="1">Uncharacterized protein</fullName>
    </submittedName>
</protein>
<sequence length="50" mass="5597">MIQTGSQSSWKWLESIGSGIRNDGSGNNKLDLEIAGFYLRLVFSFILEAF</sequence>
<dbReference type="Proteomes" id="UP000824469">
    <property type="component" value="Unassembled WGS sequence"/>
</dbReference>
<name>A0AA38L3T7_TAXCH</name>
<comment type="caution">
    <text evidence="1">The sequence shown here is derived from an EMBL/GenBank/DDBJ whole genome shotgun (WGS) entry which is preliminary data.</text>
</comment>
<dbReference type="AlphaFoldDB" id="A0AA38L3T7"/>
<organism evidence="1 2">
    <name type="scientific">Taxus chinensis</name>
    <name type="common">Chinese yew</name>
    <name type="synonym">Taxus wallichiana var. chinensis</name>
    <dbReference type="NCBI Taxonomy" id="29808"/>
    <lineage>
        <taxon>Eukaryota</taxon>
        <taxon>Viridiplantae</taxon>
        <taxon>Streptophyta</taxon>
        <taxon>Embryophyta</taxon>
        <taxon>Tracheophyta</taxon>
        <taxon>Spermatophyta</taxon>
        <taxon>Pinopsida</taxon>
        <taxon>Pinidae</taxon>
        <taxon>Conifers II</taxon>
        <taxon>Cupressales</taxon>
        <taxon>Taxaceae</taxon>
        <taxon>Taxus</taxon>
    </lineage>
</organism>
<gene>
    <name evidence="1" type="ORF">KI387_028074</name>
</gene>
<reference evidence="1 2" key="1">
    <citation type="journal article" date="2021" name="Nat. Plants">
        <title>The Taxus genome provides insights into paclitaxel biosynthesis.</title>
        <authorList>
            <person name="Xiong X."/>
            <person name="Gou J."/>
            <person name="Liao Q."/>
            <person name="Li Y."/>
            <person name="Zhou Q."/>
            <person name="Bi G."/>
            <person name="Li C."/>
            <person name="Du R."/>
            <person name="Wang X."/>
            <person name="Sun T."/>
            <person name="Guo L."/>
            <person name="Liang H."/>
            <person name="Lu P."/>
            <person name="Wu Y."/>
            <person name="Zhang Z."/>
            <person name="Ro D.K."/>
            <person name="Shang Y."/>
            <person name="Huang S."/>
            <person name="Yan J."/>
        </authorList>
    </citation>
    <scope>NUCLEOTIDE SEQUENCE [LARGE SCALE GENOMIC DNA]</scope>
    <source>
        <strain evidence="1">Ta-2019</strain>
    </source>
</reference>